<dbReference type="SUPFAM" id="SSF53335">
    <property type="entry name" value="S-adenosyl-L-methionine-dependent methyltransferases"/>
    <property type="match status" value="1"/>
</dbReference>
<organism evidence="5 6">
    <name type="scientific">Thermosporothrix hazakensis</name>
    <dbReference type="NCBI Taxonomy" id="644383"/>
    <lineage>
        <taxon>Bacteria</taxon>
        <taxon>Bacillati</taxon>
        <taxon>Chloroflexota</taxon>
        <taxon>Ktedonobacteria</taxon>
        <taxon>Ktedonobacterales</taxon>
        <taxon>Thermosporotrichaceae</taxon>
        <taxon>Thermosporothrix</taxon>
    </lineage>
</organism>
<dbReference type="AlphaFoldDB" id="A0A326TX71"/>
<keyword evidence="6" id="KW-1185">Reference proteome</keyword>
<proteinExistence type="predicted"/>
<dbReference type="InterPro" id="IPR020598">
    <property type="entry name" value="rRNA_Ade_methylase_Trfase_N"/>
</dbReference>
<dbReference type="CDD" id="cd02440">
    <property type="entry name" value="AdoMet_MTases"/>
    <property type="match status" value="1"/>
</dbReference>
<dbReference type="RefSeq" id="WP_111325959.1">
    <property type="nucleotide sequence ID" value="NZ_BIFX01000001.1"/>
</dbReference>
<keyword evidence="1 5" id="KW-0489">Methyltransferase</keyword>
<keyword evidence="3" id="KW-0949">S-adenosyl-L-methionine</keyword>
<evidence type="ECO:0000313" key="6">
    <source>
        <dbReference type="Proteomes" id="UP000248806"/>
    </source>
</evidence>
<reference evidence="5 6" key="1">
    <citation type="submission" date="2018-06" db="EMBL/GenBank/DDBJ databases">
        <title>Genomic Encyclopedia of Archaeal and Bacterial Type Strains, Phase II (KMG-II): from individual species to whole genera.</title>
        <authorList>
            <person name="Goeker M."/>
        </authorList>
    </citation>
    <scope>NUCLEOTIDE SEQUENCE [LARGE SCALE GENOMIC DNA]</scope>
    <source>
        <strain evidence="5 6">ATCC BAA-1881</strain>
    </source>
</reference>
<dbReference type="SMART" id="SM00650">
    <property type="entry name" value="rADc"/>
    <property type="match status" value="1"/>
</dbReference>
<dbReference type="Pfam" id="PF13649">
    <property type="entry name" value="Methyltransf_25"/>
    <property type="match status" value="1"/>
</dbReference>
<protein>
    <submittedName>
        <fullName evidence="5">Methyltransferase family protein</fullName>
    </submittedName>
</protein>
<dbReference type="PANTHER" id="PTHR44942:SF4">
    <property type="entry name" value="METHYLTRANSFERASE TYPE 11 DOMAIN-CONTAINING PROTEIN"/>
    <property type="match status" value="1"/>
</dbReference>
<dbReference type="InterPro" id="IPR041698">
    <property type="entry name" value="Methyltransf_25"/>
</dbReference>
<comment type="caution">
    <text evidence="5">The sequence shown here is derived from an EMBL/GenBank/DDBJ whole genome shotgun (WGS) entry which is preliminary data.</text>
</comment>
<dbReference type="PANTHER" id="PTHR44942">
    <property type="entry name" value="METHYLTRANSF_11 DOMAIN-CONTAINING PROTEIN"/>
    <property type="match status" value="1"/>
</dbReference>
<evidence type="ECO:0000256" key="1">
    <source>
        <dbReference type="ARBA" id="ARBA00022603"/>
    </source>
</evidence>
<dbReference type="GO" id="GO:0000179">
    <property type="term" value="F:rRNA (adenine-N6,N6-)-dimethyltransferase activity"/>
    <property type="evidence" value="ECO:0007669"/>
    <property type="project" value="InterPro"/>
</dbReference>
<dbReference type="Proteomes" id="UP000248806">
    <property type="component" value="Unassembled WGS sequence"/>
</dbReference>
<dbReference type="EMBL" id="QKUF01000037">
    <property type="protein sequence ID" value="PZW21064.1"/>
    <property type="molecule type" value="Genomic_DNA"/>
</dbReference>
<name>A0A326TX71_THEHA</name>
<evidence type="ECO:0000313" key="5">
    <source>
        <dbReference type="EMBL" id="PZW21064.1"/>
    </source>
</evidence>
<evidence type="ECO:0000256" key="2">
    <source>
        <dbReference type="ARBA" id="ARBA00022679"/>
    </source>
</evidence>
<accession>A0A326TX71</accession>
<evidence type="ECO:0000259" key="4">
    <source>
        <dbReference type="SMART" id="SM00650"/>
    </source>
</evidence>
<keyword evidence="2 5" id="KW-0808">Transferase</keyword>
<sequence length="266" mass="30034">MEEEQRQLRASFNQKAELYDQARPGYPERLFDDMVAFAALPAQASILEIGPGTGQATLPLARRGYRIHAIELGQALAAVARRKLAAFPNVSIEVGAFEETPLAGSAYDLALAATAFHWLPQDLAYRKLAYALKPGGTLALFWHVHVQSEKSYDFFEAVDEIYMTQTPEKAKAGLRLPWPEEVPAPIKDEIERSGFFTGVEVRRYCWEESYSAESYVRLLDTYSDHLALPEAARKRLYRSIASLIRSRFHGQITKGYMAQLYLARRA</sequence>
<gene>
    <name evidence="5" type="ORF">EI42_05719</name>
</gene>
<feature type="domain" description="Ribosomal RNA adenine methylase transferase N-terminal" evidence="4">
    <location>
        <begin position="30"/>
        <end position="159"/>
    </location>
</feature>
<dbReference type="OrthoDB" id="9797252at2"/>
<dbReference type="InterPro" id="IPR029063">
    <property type="entry name" value="SAM-dependent_MTases_sf"/>
</dbReference>
<dbReference type="Gene3D" id="3.40.50.150">
    <property type="entry name" value="Vaccinia Virus protein VP39"/>
    <property type="match status" value="1"/>
</dbReference>
<dbReference type="InterPro" id="IPR051052">
    <property type="entry name" value="Diverse_substrate_MTase"/>
</dbReference>
<evidence type="ECO:0000256" key="3">
    <source>
        <dbReference type="ARBA" id="ARBA00022691"/>
    </source>
</evidence>